<dbReference type="InterPro" id="IPR025398">
    <property type="entry name" value="DUF4371"/>
</dbReference>
<name>A0A9P0GYD5_PHACE</name>
<dbReference type="Pfam" id="PF14291">
    <property type="entry name" value="DUF4371"/>
    <property type="match status" value="1"/>
</dbReference>
<dbReference type="EMBL" id="OU896715">
    <property type="protein sequence ID" value="CAH1183995.1"/>
    <property type="molecule type" value="Genomic_DNA"/>
</dbReference>
<dbReference type="AlphaFoldDB" id="A0A9P0GYD5"/>
<accession>A0A9P0GYD5</accession>
<evidence type="ECO:0000313" key="2">
    <source>
        <dbReference type="EMBL" id="CAH1183995.1"/>
    </source>
</evidence>
<dbReference type="InterPro" id="IPR012337">
    <property type="entry name" value="RNaseH-like_sf"/>
</dbReference>
<reference evidence="2" key="1">
    <citation type="submission" date="2022-01" db="EMBL/GenBank/DDBJ databases">
        <authorList>
            <person name="King R."/>
        </authorList>
    </citation>
    <scope>NUCLEOTIDE SEQUENCE</scope>
</reference>
<keyword evidence="3" id="KW-1185">Reference proteome</keyword>
<sequence>MRMKCGDTKLLKHSENIALNATYMSVKVQNDLISICGDICQKEIVKCLNEAEVFSVLVDETADISGHKQLSLCVRYTKKVETCYAVKEDFLGFVKVDNTTEQPLADTIIASLKNLDIDCNNIVEQGYDGAAVMKGAFNGVQAIIRKSFPRALFVHCRSHYLNLALCHSCSVPPIRNCIGSVKAIGNFLRASPKRTSFLQARIRANFPDATWQKLTPMCETRWVENHNGFLKFKQIYKSIIETLEQFSIDPDMETSTKASSFLRSALASEFVVSLCFLAKADINEEIKVPRLTSTQKHRANPNTNNPEQYYRIIVAIPLSKDSTHQLKIIFTDHKKVIAAMYTLIPSLFREGNAIPKRGPSDVRGPGRTRRGTRRISTMEIVMAEQEPFGSVFLRH</sequence>
<protein>
    <recommendedName>
        <fullName evidence="1">DUF4371 domain-containing protein</fullName>
    </recommendedName>
</protein>
<evidence type="ECO:0000313" key="3">
    <source>
        <dbReference type="Proteomes" id="UP001153737"/>
    </source>
</evidence>
<dbReference type="PANTHER" id="PTHR45749:SF21">
    <property type="entry name" value="DUF4371 DOMAIN-CONTAINING PROTEIN"/>
    <property type="match status" value="1"/>
</dbReference>
<feature type="domain" description="DUF4371" evidence="1">
    <location>
        <begin position="16"/>
        <end position="139"/>
    </location>
</feature>
<dbReference type="Proteomes" id="UP001153737">
    <property type="component" value="Chromosome 9"/>
</dbReference>
<gene>
    <name evidence="2" type="ORF">PHAECO_LOCUS13030</name>
</gene>
<dbReference type="SUPFAM" id="SSF53098">
    <property type="entry name" value="Ribonuclease H-like"/>
    <property type="match status" value="1"/>
</dbReference>
<evidence type="ECO:0000259" key="1">
    <source>
        <dbReference type="Pfam" id="PF14291"/>
    </source>
</evidence>
<dbReference type="OrthoDB" id="10051013at2759"/>
<dbReference type="PANTHER" id="PTHR45749">
    <property type="match status" value="1"/>
</dbReference>
<proteinExistence type="predicted"/>
<organism evidence="2 3">
    <name type="scientific">Phaedon cochleariae</name>
    <name type="common">Mustard beetle</name>
    <dbReference type="NCBI Taxonomy" id="80249"/>
    <lineage>
        <taxon>Eukaryota</taxon>
        <taxon>Metazoa</taxon>
        <taxon>Ecdysozoa</taxon>
        <taxon>Arthropoda</taxon>
        <taxon>Hexapoda</taxon>
        <taxon>Insecta</taxon>
        <taxon>Pterygota</taxon>
        <taxon>Neoptera</taxon>
        <taxon>Endopterygota</taxon>
        <taxon>Coleoptera</taxon>
        <taxon>Polyphaga</taxon>
        <taxon>Cucujiformia</taxon>
        <taxon>Chrysomeloidea</taxon>
        <taxon>Chrysomelidae</taxon>
        <taxon>Chrysomelinae</taxon>
        <taxon>Chrysomelini</taxon>
        <taxon>Phaedon</taxon>
    </lineage>
</organism>
<reference evidence="2" key="2">
    <citation type="submission" date="2022-10" db="EMBL/GenBank/DDBJ databases">
        <authorList>
            <consortium name="ENA_rothamsted_submissions"/>
            <consortium name="culmorum"/>
            <person name="King R."/>
        </authorList>
    </citation>
    <scope>NUCLEOTIDE SEQUENCE</scope>
</reference>